<dbReference type="GO" id="GO:0008170">
    <property type="term" value="F:N-methyltransferase activity"/>
    <property type="evidence" value="ECO:0007669"/>
    <property type="project" value="InterPro"/>
</dbReference>
<evidence type="ECO:0000256" key="3">
    <source>
        <dbReference type="ARBA" id="ARBA00022679"/>
    </source>
</evidence>
<dbReference type="REBASE" id="402862">
    <property type="entry name" value="M.Mmu11658ORF920P"/>
</dbReference>
<dbReference type="REBASE" id="415727">
    <property type="entry name" value="M.Mmu35240DORF5140P"/>
</dbReference>
<reference evidence="9 10" key="1">
    <citation type="submission" date="2020-04" db="EMBL/GenBank/DDBJ databases">
        <title>Antimicrobial susceptibility and clonality of vaginal-derived multi-drug resistant Mobiluncus isolates in China.</title>
        <authorList>
            <person name="Zhang X."/>
        </authorList>
    </citation>
    <scope>NUCLEOTIDE SEQUENCE [LARGE SCALE GENOMIC DNA]</scope>
    <source>
        <strain evidence="8 9">12</strain>
        <strain evidence="7 10">7</strain>
    </source>
</reference>
<evidence type="ECO:0000256" key="2">
    <source>
        <dbReference type="ARBA" id="ARBA00022603"/>
    </source>
</evidence>
<dbReference type="PIRSF" id="PIRSF015855">
    <property type="entry name" value="TypeIII_Mtase_mKpnI"/>
    <property type="match status" value="1"/>
</dbReference>
<dbReference type="InterPro" id="IPR002295">
    <property type="entry name" value="N4/N6-MTase_EcoPI_Mod-like"/>
</dbReference>
<dbReference type="EMBL" id="JABCUV010000002">
    <property type="protein sequence ID" value="NMW92769.1"/>
    <property type="molecule type" value="Genomic_DNA"/>
</dbReference>
<evidence type="ECO:0000256" key="1">
    <source>
        <dbReference type="ARBA" id="ARBA00006594"/>
    </source>
</evidence>
<dbReference type="InterPro" id="IPR029063">
    <property type="entry name" value="SAM-dependent_MTases_sf"/>
</dbReference>
<feature type="domain" description="DNA methylase N-4/N-6" evidence="5">
    <location>
        <begin position="118"/>
        <end position="422"/>
    </location>
</feature>
<gene>
    <name evidence="7" type="ORF">HHJ74_03470</name>
    <name evidence="8" type="ORF">HHJ77_04540</name>
</gene>
<dbReference type="OrthoDB" id="9773060at2"/>
<dbReference type="PROSITE" id="PS00092">
    <property type="entry name" value="N6_MTASE"/>
    <property type="match status" value="1"/>
</dbReference>
<dbReference type="Proteomes" id="UP000582487">
    <property type="component" value="Unassembled WGS sequence"/>
</dbReference>
<evidence type="ECO:0000256" key="4">
    <source>
        <dbReference type="ARBA" id="ARBA00022691"/>
    </source>
</evidence>
<dbReference type="EMBL" id="JABCUS010000008">
    <property type="protein sequence ID" value="NMX03211.1"/>
    <property type="molecule type" value="Genomic_DNA"/>
</dbReference>
<evidence type="ECO:0000259" key="6">
    <source>
        <dbReference type="Pfam" id="PF18273"/>
    </source>
</evidence>
<dbReference type="PRINTS" id="PR00506">
    <property type="entry name" value="D21N6MTFRASE"/>
</dbReference>
<comment type="caution">
    <text evidence="7">The sequence shown here is derived from an EMBL/GenBank/DDBJ whole genome shotgun (WGS) entry which is preliminary data.</text>
</comment>
<keyword evidence="2 7" id="KW-0489">Methyltransferase</keyword>
<proteinExistence type="inferred from homology"/>
<dbReference type="GO" id="GO:0032259">
    <property type="term" value="P:methylation"/>
    <property type="evidence" value="ECO:0007669"/>
    <property type="project" value="UniProtKB-KW"/>
</dbReference>
<dbReference type="Pfam" id="PF01555">
    <property type="entry name" value="N6_N4_Mtase"/>
    <property type="match status" value="1"/>
</dbReference>
<dbReference type="AlphaFoldDB" id="A0A2J9KPN0"/>
<keyword evidence="3 7" id="KW-0808">Transferase</keyword>
<keyword evidence="4" id="KW-0949">S-adenosyl-L-methionine</keyword>
<comment type="similarity">
    <text evidence="1">Belongs to the N(4)/N(6)-methyltransferase family.</text>
</comment>
<dbReference type="SUPFAM" id="SSF53335">
    <property type="entry name" value="S-adenosyl-L-methionine-dependent methyltransferases"/>
    <property type="match status" value="1"/>
</dbReference>
<dbReference type="Gene3D" id="3.40.50.150">
    <property type="entry name" value="Vaccinia Virus protein VP39"/>
    <property type="match status" value="1"/>
</dbReference>
<dbReference type="Pfam" id="PF18273">
    <property type="entry name" value="T3RM_EcoP15I_C"/>
    <property type="match status" value="1"/>
</dbReference>
<dbReference type="RefSeq" id="WP_004013006.1">
    <property type="nucleotide sequence ID" value="NZ_CAMUNX010000009.1"/>
</dbReference>
<dbReference type="InterPro" id="IPR041405">
    <property type="entry name" value="T3RM_EcoP15I_C"/>
</dbReference>
<feature type="domain" description="Type III R-M EcoP15I C-terminal" evidence="6">
    <location>
        <begin position="526"/>
        <end position="616"/>
    </location>
</feature>
<sequence length="626" mass="70793">MNREAREHNEAVRPNSAEIERLRLAFPEYFDAQDAFRLDRFEQMLKSEAINLSREGYELRFLGKTYAKYQAGLESETVIVPDMEHNAQPENRESENLYIVGDNLDALGHLVKSYAGMVKCIYIDPPYNTGSDGFVYQDDFGFTARQLVDKIGISEDEARRVLDMRGKSSHSAWLTFMYPRLALAKELLSDDGVIFISIDDNEQANLKLLCDEIFGEQNFVASFVIVRSEGGGLAKQAVIGHDYLPTYAKNIDKFIPLGRPKDIRGKIINKDGVDYWIETDWLRKEFGKYGTCYYEEIVRYLGVEKKREIDAGIESGDYVLVPKGQFTIVGRLRRVDTDTSKFYTVLKRLDGEGYAKYLNKLGVANLSSLQLDSFFSFPKPVELVKSVVQGCTILSKNDSDIVLDFFSGSSTTADAVMQLNAEDGGNRRYIMVQLPEIINPKDNRHSKAAYQAGYRTIDEIGRERIKRAAAKIKVETGVNIDYGFKLFRLETPAAKTLDELDEFTPNPAEALAGDYVSKFNLDGTPGRDVVLATWLNQDGFGLLAKPQKLLLKGYTLDVYEDSAYLIEPGITSEDVQELVRLLETNELLLNRIVVFPYSVIFSVMHELKKNLSVLKSGQSVEVIERF</sequence>
<evidence type="ECO:0000259" key="5">
    <source>
        <dbReference type="Pfam" id="PF01555"/>
    </source>
</evidence>
<accession>A0A2J9KPN0</accession>
<organism evidence="7 10">
    <name type="scientific">Mobiluncus mulieris</name>
    <dbReference type="NCBI Taxonomy" id="2052"/>
    <lineage>
        <taxon>Bacteria</taxon>
        <taxon>Bacillati</taxon>
        <taxon>Actinomycetota</taxon>
        <taxon>Actinomycetes</taxon>
        <taxon>Actinomycetales</taxon>
        <taxon>Actinomycetaceae</taxon>
        <taxon>Mobiluncus</taxon>
    </lineage>
</organism>
<evidence type="ECO:0000313" key="8">
    <source>
        <dbReference type="EMBL" id="NMX03211.1"/>
    </source>
</evidence>
<protein>
    <submittedName>
        <fullName evidence="7">Site-specific DNA-methyltransferase</fullName>
    </submittedName>
</protein>
<dbReference type="InterPro" id="IPR002941">
    <property type="entry name" value="DNA_methylase_N4/N6"/>
</dbReference>
<dbReference type="InterPro" id="IPR002052">
    <property type="entry name" value="DNA_methylase_N6_adenine_CS"/>
</dbReference>
<evidence type="ECO:0000313" key="7">
    <source>
        <dbReference type="EMBL" id="NMW92769.1"/>
    </source>
</evidence>
<name>A0A2J9KPN0_9ACTO</name>
<dbReference type="GO" id="GO:0003677">
    <property type="term" value="F:DNA binding"/>
    <property type="evidence" value="ECO:0007669"/>
    <property type="project" value="InterPro"/>
</dbReference>
<evidence type="ECO:0000313" key="9">
    <source>
        <dbReference type="Proteomes" id="UP000575397"/>
    </source>
</evidence>
<evidence type="ECO:0000313" key="10">
    <source>
        <dbReference type="Proteomes" id="UP000582487"/>
    </source>
</evidence>
<dbReference type="Proteomes" id="UP000575397">
    <property type="component" value="Unassembled WGS sequence"/>
</dbReference>